<evidence type="ECO:0000259" key="7">
    <source>
        <dbReference type="Pfam" id="PF20239"/>
    </source>
</evidence>
<evidence type="ECO:0000256" key="3">
    <source>
        <dbReference type="ARBA" id="ARBA00023082"/>
    </source>
</evidence>
<dbReference type="Pfam" id="PF08281">
    <property type="entry name" value="Sigma70_r4_2"/>
    <property type="match status" value="1"/>
</dbReference>
<feature type="domain" description="RNA polymerase sigma factor 70 region 4 type 2" evidence="6">
    <location>
        <begin position="128"/>
        <end position="178"/>
    </location>
</feature>
<dbReference type="Proteomes" id="UP000460272">
    <property type="component" value="Unassembled WGS sequence"/>
</dbReference>
<name>A0A6P2C1I9_9ACTN</name>
<dbReference type="InterPro" id="IPR013324">
    <property type="entry name" value="RNA_pol_sigma_r3/r4-like"/>
</dbReference>
<dbReference type="GO" id="GO:0003677">
    <property type="term" value="F:DNA binding"/>
    <property type="evidence" value="ECO:0007669"/>
    <property type="project" value="InterPro"/>
</dbReference>
<dbReference type="Gene3D" id="1.10.1740.10">
    <property type="match status" value="1"/>
</dbReference>
<dbReference type="InterPro" id="IPR036388">
    <property type="entry name" value="WH-like_DNA-bd_sf"/>
</dbReference>
<evidence type="ECO:0000256" key="2">
    <source>
        <dbReference type="ARBA" id="ARBA00023015"/>
    </source>
</evidence>
<dbReference type="OrthoDB" id="9780299at2"/>
<dbReference type="RefSeq" id="WP_145854205.1">
    <property type="nucleotide sequence ID" value="NZ_RPFW01000003.1"/>
</dbReference>
<dbReference type="GO" id="GO:0006352">
    <property type="term" value="P:DNA-templated transcription initiation"/>
    <property type="evidence" value="ECO:0007669"/>
    <property type="project" value="InterPro"/>
</dbReference>
<sequence>MAAGPDGVAGATRLERAFREEWGEVVATLARRLGDLQAAEDAAAEAFAAASVAWARGGVPPNPGGWLTVTAWRKAVDAYRAGGARTASVDPQLLGEVTAAGPAADPAAGLMEPAMTETLGDDRLGLIFACCHPALAEEVRVALTLRFVAGLTTREIAAAFVVPEATLAQRLVRAKRKIRESGIRFTVPSQERLAERLRSVRAVVYLVFNEGFASGGDELIRLDLCDEAIWLGRLLHRLFPEDGETAGLLALMLLHQSRAAARVSADGRPVPLAEQDRALWDAALAAEGVEVLDEALLRHSPGPYQLQAAIAALHGTAASFESTDWAQIALLYGALARLEPSPVVEVNRAVAVGMADGGLAGLAVLRPVLASGALEQYAPLHAAHGFLLDKADHPERARGAWARAAETAGNSAVRDELLRRHTDPL</sequence>
<dbReference type="GO" id="GO:0016987">
    <property type="term" value="F:sigma factor activity"/>
    <property type="evidence" value="ECO:0007669"/>
    <property type="project" value="UniProtKB-KW"/>
</dbReference>
<evidence type="ECO:0008006" key="10">
    <source>
        <dbReference type="Google" id="ProtNLM"/>
    </source>
</evidence>
<evidence type="ECO:0000259" key="5">
    <source>
        <dbReference type="Pfam" id="PF04542"/>
    </source>
</evidence>
<evidence type="ECO:0000256" key="1">
    <source>
        <dbReference type="ARBA" id="ARBA00010641"/>
    </source>
</evidence>
<feature type="domain" description="RNA polymerase sigma-70 region 2" evidence="5">
    <location>
        <begin position="24"/>
        <end position="81"/>
    </location>
</feature>
<dbReference type="SUPFAM" id="SSF88946">
    <property type="entry name" value="Sigma2 domain of RNA polymerase sigma factors"/>
    <property type="match status" value="1"/>
</dbReference>
<dbReference type="InterPro" id="IPR046531">
    <property type="entry name" value="DUF6596"/>
</dbReference>
<evidence type="ECO:0000259" key="6">
    <source>
        <dbReference type="Pfam" id="PF08281"/>
    </source>
</evidence>
<dbReference type="AlphaFoldDB" id="A0A6P2C1I9"/>
<keyword evidence="2" id="KW-0805">Transcription regulation</keyword>
<gene>
    <name evidence="8" type="ORF">EAS64_18345</name>
</gene>
<keyword evidence="3" id="KW-0731">Sigma factor</keyword>
<dbReference type="PANTHER" id="PTHR47756:SF2">
    <property type="entry name" value="BLL6612 PROTEIN"/>
    <property type="match status" value="1"/>
</dbReference>
<accession>A0A6P2C1I9</accession>
<keyword evidence="4" id="KW-0804">Transcription</keyword>
<evidence type="ECO:0000313" key="9">
    <source>
        <dbReference type="Proteomes" id="UP000460272"/>
    </source>
</evidence>
<keyword evidence="9" id="KW-1185">Reference proteome</keyword>
<dbReference type="Pfam" id="PF20239">
    <property type="entry name" value="DUF6596"/>
    <property type="match status" value="1"/>
</dbReference>
<dbReference type="Gene3D" id="1.10.10.10">
    <property type="entry name" value="Winged helix-like DNA-binding domain superfamily/Winged helix DNA-binding domain"/>
    <property type="match status" value="1"/>
</dbReference>
<dbReference type="InterPro" id="IPR007627">
    <property type="entry name" value="RNA_pol_sigma70_r2"/>
</dbReference>
<reference evidence="8 9" key="1">
    <citation type="submission" date="2018-11" db="EMBL/GenBank/DDBJ databases">
        <title>Trebonia kvetii gen.nov., sp.nov., a novel acidophilic actinobacterium, and proposal of the new actinobacterial family Treboniaceae fam. nov.</title>
        <authorList>
            <person name="Rapoport D."/>
            <person name="Sagova-Mareckova M."/>
            <person name="Sedlacek I."/>
            <person name="Provaznik J."/>
            <person name="Kralova S."/>
            <person name="Pavlinic D."/>
            <person name="Benes V."/>
            <person name="Kopecky J."/>
        </authorList>
    </citation>
    <scope>NUCLEOTIDE SEQUENCE [LARGE SCALE GENOMIC DNA]</scope>
    <source>
        <strain evidence="8 9">15Tr583</strain>
    </source>
</reference>
<organism evidence="8 9">
    <name type="scientific">Trebonia kvetii</name>
    <dbReference type="NCBI Taxonomy" id="2480626"/>
    <lineage>
        <taxon>Bacteria</taxon>
        <taxon>Bacillati</taxon>
        <taxon>Actinomycetota</taxon>
        <taxon>Actinomycetes</taxon>
        <taxon>Streptosporangiales</taxon>
        <taxon>Treboniaceae</taxon>
        <taxon>Trebonia</taxon>
    </lineage>
</organism>
<comment type="caution">
    <text evidence="8">The sequence shown here is derived from an EMBL/GenBank/DDBJ whole genome shotgun (WGS) entry which is preliminary data.</text>
</comment>
<evidence type="ECO:0000256" key="4">
    <source>
        <dbReference type="ARBA" id="ARBA00023163"/>
    </source>
</evidence>
<proteinExistence type="inferred from homology"/>
<feature type="domain" description="DUF6596" evidence="7">
    <location>
        <begin position="196"/>
        <end position="295"/>
    </location>
</feature>
<protein>
    <recommendedName>
        <fullName evidence="10">RNA polymerase subunit sigma-24</fullName>
    </recommendedName>
</protein>
<evidence type="ECO:0000313" key="8">
    <source>
        <dbReference type="EMBL" id="TVZ04336.1"/>
    </source>
</evidence>
<dbReference type="InterPro" id="IPR013249">
    <property type="entry name" value="RNA_pol_sigma70_r4_t2"/>
</dbReference>
<dbReference type="PANTHER" id="PTHR47756">
    <property type="entry name" value="BLL6612 PROTEIN-RELATED"/>
    <property type="match status" value="1"/>
</dbReference>
<comment type="similarity">
    <text evidence="1">Belongs to the sigma-70 factor family. ECF subfamily.</text>
</comment>
<dbReference type="InterPro" id="IPR013325">
    <property type="entry name" value="RNA_pol_sigma_r2"/>
</dbReference>
<dbReference type="SUPFAM" id="SSF88659">
    <property type="entry name" value="Sigma3 and sigma4 domains of RNA polymerase sigma factors"/>
    <property type="match status" value="1"/>
</dbReference>
<dbReference type="Pfam" id="PF04542">
    <property type="entry name" value="Sigma70_r2"/>
    <property type="match status" value="1"/>
</dbReference>
<dbReference type="EMBL" id="RPFW01000003">
    <property type="protein sequence ID" value="TVZ04336.1"/>
    <property type="molecule type" value="Genomic_DNA"/>
</dbReference>